<evidence type="ECO:0008006" key="3">
    <source>
        <dbReference type="Google" id="ProtNLM"/>
    </source>
</evidence>
<evidence type="ECO:0000313" key="1">
    <source>
        <dbReference type="EMBL" id="MCY1145406.1"/>
    </source>
</evidence>
<reference evidence="1" key="1">
    <citation type="submission" date="2022-11" db="EMBL/GenBank/DDBJ databases">
        <authorList>
            <person name="Somphong A."/>
            <person name="Phongsopitanun W."/>
        </authorList>
    </citation>
    <scope>NUCLEOTIDE SEQUENCE</scope>
    <source>
        <strain evidence="1">Pm04-4</strain>
    </source>
</reference>
<proteinExistence type="predicted"/>
<sequence>MFYARLLIRRIFGGPLPPVPEFDADRANPDQGLQAAKPQIRGGDWQAAKKVMADAGDDHELRGRRLQALSGLAIKDDGWLRVWLHTDPSDATALMIQAAVLQSEASEARGAASAKNTTPEQFAAFHELSQAAGQVGRRAMQLAAPGDPLPWVDLLNSMFGDRQARAHFDEVFAEGRRRDPYNFDLHLAAVSLRCQKWFGSHEQMFGIARQVAAAAPPGANVLLMPLFAHIEYAMREFGWDERSDDQLNRCRAYFQRPDVQQEVDQAIARWRAGTPNPARGITCRNWVALYYSLARRRPEAKAVFDELGQYVVAAAAWAYFYSDEEYGYLTNWWWANGVH</sequence>
<organism evidence="1 2">
    <name type="scientific">Paractinoplanes pyxinae</name>
    <dbReference type="NCBI Taxonomy" id="2997416"/>
    <lineage>
        <taxon>Bacteria</taxon>
        <taxon>Bacillati</taxon>
        <taxon>Actinomycetota</taxon>
        <taxon>Actinomycetes</taxon>
        <taxon>Micromonosporales</taxon>
        <taxon>Micromonosporaceae</taxon>
        <taxon>Paractinoplanes</taxon>
    </lineage>
</organism>
<gene>
    <name evidence="1" type="ORF">OWR29_46020</name>
</gene>
<name>A0ABT4BFT1_9ACTN</name>
<accession>A0ABT4BFT1</accession>
<evidence type="ECO:0000313" key="2">
    <source>
        <dbReference type="Proteomes" id="UP001151002"/>
    </source>
</evidence>
<comment type="caution">
    <text evidence="1">The sequence shown here is derived from an EMBL/GenBank/DDBJ whole genome shotgun (WGS) entry which is preliminary data.</text>
</comment>
<dbReference type="RefSeq" id="WP_267570026.1">
    <property type="nucleotide sequence ID" value="NZ_JAPNTZ010000026.1"/>
</dbReference>
<dbReference type="EMBL" id="JAPNTZ010000026">
    <property type="protein sequence ID" value="MCY1145406.1"/>
    <property type="molecule type" value="Genomic_DNA"/>
</dbReference>
<dbReference type="Proteomes" id="UP001151002">
    <property type="component" value="Unassembled WGS sequence"/>
</dbReference>
<keyword evidence="2" id="KW-1185">Reference proteome</keyword>
<protein>
    <recommendedName>
        <fullName evidence="3">DUF4034 domain-containing protein</fullName>
    </recommendedName>
</protein>